<evidence type="ECO:0000256" key="1">
    <source>
        <dbReference type="SAM" id="SignalP"/>
    </source>
</evidence>
<dbReference type="EMBL" id="CP047020">
    <property type="protein sequence ID" value="QHA07371.1"/>
    <property type="molecule type" value="Genomic_DNA"/>
</dbReference>
<reference evidence="2 3" key="1">
    <citation type="submission" date="2019-12" db="EMBL/GenBank/DDBJ databases">
        <title>Streptomyces sp. strain T44 isolated from rhizosphere soil of Broussonetia papyrifera.</title>
        <authorList>
            <person name="Mo P."/>
        </authorList>
    </citation>
    <scope>NUCLEOTIDE SEQUENCE [LARGE SCALE GENOMIC DNA]</scope>
    <source>
        <strain evidence="2 3">T44</strain>
    </source>
</reference>
<dbReference type="PROSITE" id="PS51257">
    <property type="entry name" value="PROKAR_LIPOPROTEIN"/>
    <property type="match status" value="1"/>
</dbReference>
<name>A0A6I6NA13_9ACTN</name>
<evidence type="ECO:0000313" key="2">
    <source>
        <dbReference type="EMBL" id="QHA07371.1"/>
    </source>
</evidence>
<dbReference type="RefSeq" id="WP_158925811.1">
    <property type="nucleotide sequence ID" value="NZ_CP047020.1"/>
</dbReference>
<evidence type="ECO:0000313" key="3">
    <source>
        <dbReference type="Proteomes" id="UP000436138"/>
    </source>
</evidence>
<protein>
    <submittedName>
        <fullName evidence="2">Uncharacterized protein</fullName>
    </submittedName>
</protein>
<keyword evidence="1" id="KW-0732">Signal</keyword>
<dbReference type="KEGG" id="sbro:GQF42_32335"/>
<keyword evidence="3" id="KW-1185">Reference proteome</keyword>
<accession>A0A6I6NA13</accession>
<gene>
    <name evidence="2" type="ORF">GQF42_32335</name>
</gene>
<dbReference type="Proteomes" id="UP000436138">
    <property type="component" value="Chromosome"/>
</dbReference>
<dbReference type="AlphaFoldDB" id="A0A6I6NA13"/>
<feature type="signal peptide" evidence="1">
    <location>
        <begin position="1"/>
        <end position="21"/>
    </location>
</feature>
<feature type="chain" id="PRO_5038576774" evidence="1">
    <location>
        <begin position="22"/>
        <end position="312"/>
    </location>
</feature>
<organism evidence="2 3">
    <name type="scientific">Streptomyces broussonetiae</name>
    <dbReference type="NCBI Taxonomy" id="2686304"/>
    <lineage>
        <taxon>Bacteria</taxon>
        <taxon>Bacillati</taxon>
        <taxon>Actinomycetota</taxon>
        <taxon>Actinomycetes</taxon>
        <taxon>Kitasatosporales</taxon>
        <taxon>Streptomycetaceae</taxon>
        <taxon>Streptomyces</taxon>
    </lineage>
</organism>
<proteinExistence type="predicted"/>
<sequence>MRKVLPLALAGLFAVSACRVADGHDTTAESHRLNAMGAFPLHAYLPDSASAEGKTVGRAQWILAKKCMVRLGFAGFAALDTTSVESTYPVRPGTLDLAGTLGDDSPYGVDDPDLAAENGYHNRRTEDSAQGQEWPADQFVALTGEFDSGDSRSTHGHRIPEGGCLGQATRTIYGAPPEVAKVGGVKLSGYYSLAMELWSQSHEEARKDPAWKKAERAWSDCMRKKGFRYADPDKAAVDFAWYKTRTPSDKEKKTATADARCKLDTGYIPVAHSLDVRAQKSAIAGNKQRLDDLRAAEKQAIRNARTIVLKEP</sequence>